<evidence type="ECO:0000313" key="1">
    <source>
        <dbReference type="EMBL" id="MFB2833146.1"/>
    </source>
</evidence>
<sequence length="151" mass="16876">MSKIVLLDSGPLGMVTTPKAKSPIYQECKVWFNSLEEKGYTIILPEIADYEVRRELIRANKLGGIQRLDELKAVLTYLPITTSMMLIAAELWAQARRTGRPTADPKSLDGDVILAAQAMSLMSEENEVVIATTNVGHLSQFVDAREWRLIE</sequence>
<dbReference type="Gene3D" id="3.40.50.1010">
    <property type="entry name" value="5'-nuclease"/>
    <property type="match status" value="1"/>
</dbReference>
<dbReference type="Proteomes" id="UP001576780">
    <property type="component" value="Unassembled WGS sequence"/>
</dbReference>
<dbReference type="InterPro" id="IPR029060">
    <property type="entry name" value="PIN-like_dom_sf"/>
</dbReference>
<dbReference type="RefSeq" id="WP_413275614.1">
    <property type="nucleotide sequence ID" value="NZ_JBHFNT010000017.1"/>
</dbReference>
<keyword evidence="2" id="KW-1185">Reference proteome</keyword>
<accession>A0ABV4WEF1</accession>
<protein>
    <submittedName>
        <fullName evidence="1">Type II toxin-antitoxin system VapC family toxin</fullName>
    </submittedName>
</protein>
<organism evidence="1 2">
    <name type="scientific">Floridaenema evergladense BLCC-F167</name>
    <dbReference type="NCBI Taxonomy" id="3153639"/>
    <lineage>
        <taxon>Bacteria</taxon>
        <taxon>Bacillati</taxon>
        <taxon>Cyanobacteriota</taxon>
        <taxon>Cyanophyceae</taxon>
        <taxon>Oscillatoriophycideae</taxon>
        <taxon>Aerosakkonematales</taxon>
        <taxon>Aerosakkonemataceae</taxon>
        <taxon>Floridanema</taxon>
        <taxon>Floridanema evergladense</taxon>
    </lineage>
</organism>
<dbReference type="SUPFAM" id="SSF88723">
    <property type="entry name" value="PIN domain-like"/>
    <property type="match status" value="1"/>
</dbReference>
<gene>
    <name evidence="1" type="ORF">ACE1CA_01285</name>
</gene>
<name>A0ABV4WEF1_9CYAN</name>
<reference evidence="1 2" key="1">
    <citation type="submission" date="2024-09" db="EMBL/GenBank/DDBJ databases">
        <title>Floridaenema gen nov. (Aerosakkonemataceae, Aerosakkonematales ord. nov., Cyanobacteria) from benthic tropical and subtropical fresh waters, with the description of four new species.</title>
        <authorList>
            <person name="Moretto J.A."/>
            <person name="Berthold D.E."/>
            <person name="Lefler F.W."/>
            <person name="Huang I.-S."/>
            <person name="Laughinghouse H. IV."/>
        </authorList>
    </citation>
    <scope>NUCLEOTIDE SEQUENCE [LARGE SCALE GENOMIC DNA]</scope>
    <source>
        <strain evidence="1 2">BLCC-F167</strain>
    </source>
</reference>
<comment type="caution">
    <text evidence="1">The sequence shown here is derived from an EMBL/GenBank/DDBJ whole genome shotgun (WGS) entry which is preliminary data.</text>
</comment>
<proteinExistence type="predicted"/>
<evidence type="ECO:0000313" key="2">
    <source>
        <dbReference type="Proteomes" id="UP001576780"/>
    </source>
</evidence>
<dbReference type="EMBL" id="JBHFNT010000017">
    <property type="protein sequence ID" value="MFB2833146.1"/>
    <property type="molecule type" value="Genomic_DNA"/>
</dbReference>